<dbReference type="OrthoDB" id="2427869at2759"/>
<keyword evidence="3" id="KW-0964">Secreted</keyword>
<evidence type="ECO:0000256" key="3">
    <source>
        <dbReference type="ARBA" id="ARBA00022525"/>
    </source>
</evidence>
<reference evidence="6 7" key="1">
    <citation type="submission" date="2019-03" db="EMBL/GenBank/DDBJ databases">
        <authorList>
            <person name="Gaulin E."/>
            <person name="Dumas B."/>
        </authorList>
    </citation>
    <scope>NUCLEOTIDE SEQUENCE [LARGE SCALE GENOMIC DNA]</scope>
    <source>
        <strain evidence="6">CBS 568.67</strain>
    </source>
</reference>
<dbReference type="Pfam" id="PF20147">
    <property type="entry name" value="Crinkler"/>
    <property type="match status" value="1"/>
</dbReference>
<keyword evidence="7" id="KW-1185">Reference proteome</keyword>
<accession>A0A485KGH1</accession>
<dbReference type="GO" id="GO:0043657">
    <property type="term" value="C:host cell"/>
    <property type="evidence" value="ECO:0007669"/>
    <property type="project" value="UniProtKB-SubCell"/>
</dbReference>
<sequence>MVEITLYCVVVSEGSVFPVKILAHETVATLKDLIKGKKPQSIACDADRLELYSIEGLIQNKDDQFVYNGTTIDMANCTLEFFEKTSSKMGARSTVSECLKDVNVPWKIHVLVRVPGGDAVNELSPSVFWVVVGSVENALEVKGVRSRLYLLADANHGYYDPIDLKAFDYDDKILKVHVLFKSEIKALDFD</sequence>
<dbReference type="InterPro" id="IPR045379">
    <property type="entry name" value="Crinkler_N"/>
</dbReference>
<feature type="domain" description="Crinkler effector protein N-terminal" evidence="4">
    <location>
        <begin position="4"/>
        <end position="113"/>
    </location>
</feature>
<comment type="subcellular location">
    <subcellularLocation>
        <location evidence="1">Host cell</location>
    </subcellularLocation>
    <subcellularLocation>
        <location evidence="2">Secreted</location>
    </subcellularLocation>
</comment>
<dbReference type="EMBL" id="VJMH01001046">
    <property type="protein sequence ID" value="KAF0713451.1"/>
    <property type="molecule type" value="Genomic_DNA"/>
</dbReference>
<evidence type="ECO:0000259" key="4">
    <source>
        <dbReference type="Pfam" id="PF20147"/>
    </source>
</evidence>
<evidence type="ECO:0000313" key="5">
    <source>
        <dbReference type="EMBL" id="KAF0713451.1"/>
    </source>
</evidence>
<dbReference type="Proteomes" id="UP000332933">
    <property type="component" value="Unassembled WGS sequence"/>
</dbReference>
<name>A0A485KGH1_9STRA</name>
<dbReference type="GO" id="GO:0005576">
    <property type="term" value="C:extracellular region"/>
    <property type="evidence" value="ECO:0007669"/>
    <property type="project" value="UniProtKB-SubCell"/>
</dbReference>
<reference evidence="5" key="2">
    <citation type="submission" date="2019-06" db="EMBL/GenBank/DDBJ databases">
        <title>Genomics analysis of Aphanomyces spp. identifies a new class of oomycete effector associated with host adaptation.</title>
        <authorList>
            <person name="Gaulin E."/>
        </authorList>
    </citation>
    <scope>NUCLEOTIDE SEQUENCE</scope>
    <source>
        <strain evidence="5">CBS 578.67</strain>
    </source>
</reference>
<evidence type="ECO:0000313" key="7">
    <source>
        <dbReference type="Proteomes" id="UP000332933"/>
    </source>
</evidence>
<protein>
    <submittedName>
        <fullName evidence="6">Aste57867_4323 protein</fullName>
    </submittedName>
</protein>
<evidence type="ECO:0000256" key="1">
    <source>
        <dbReference type="ARBA" id="ARBA00004340"/>
    </source>
</evidence>
<gene>
    <name evidence="6" type="primary">Aste57867_4323</name>
    <name evidence="5" type="ORF">As57867_004312</name>
    <name evidence="6" type="ORF">ASTE57867_4323</name>
</gene>
<evidence type="ECO:0000256" key="2">
    <source>
        <dbReference type="ARBA" id="ARBA00004613"/>
    </source>
</evidence>
<proteinExistence type="predicted"/>
<dbReference type="AlphaFoldDB" id="A0A485KGH1"/>
<evidence type="ECO:0000313" key="6">
    <source>
        <dbReference type="EMBL" id="VFT81437.1"/>
    </source>
</evidence>
<dbReference type="EMBL" id="CAADRA010001046">
    <property type="protein sequence ID" value="VFT81437.1"/>
    <property type="molecule type" value="Genomic_DNA"/>
</dbReference>
<organism evidence="6 7">
    <name type="scientific">Aphanomyces stellatus</name>
    <dbReference type="NCBI Taxonomy" id="120398"/>
    <lineage>
        <taxon>Eukaryota</taxon>
        <taxon>Sar</taxon>
        <taxon>Stramenopiles</taxon>
        <taxon>Oomycota</taxon>
        <taxon>Saprolegniomycetes</taxon>
        <taxon>Saprolegniales</taxon>
        <taxon>Verrucalvaceae</taxon>
        <taxon>Aphanomyces</taxon>
    </lineage>
</organism>